<evidence type="ECO:0000313" key="3">
    <source>
        <dbReference type="EMBL" id="VDO67898.1"/>
    </source>
</evidence>
<dbReference type="WBParaSite" id="OFLC_0001035801-mRNA-1">
    <property type="protein sequence ID" value="OFLC_0001035801-mRNA-1"/>
    <property type="gene ID" value="OFLC_0001035801"/>
</dbReference>
<feature type="domain" description="7TM GPCR serpentine receptor class x (Srx)" evidence="2">
    <location>
        <begin position="2"/>
        <end position="98"/>
    </location>
</feature>
<dbReference type="InterPro" id="IPR019430">
    <property type="entry name" value="7TM_GPCR_serpentine_rcpt_Srx"/>
</dbReference>
<keyword evidence="1" id="KW-0472">Membrane</keyword>
<feature type="transmembrane region" description="Helical" evidence="1">
    <location>
        <begin position="6"/>
        <end position="25"/>
    </location>
</feature>
<reference evidence="3 4" key="2">
    <citation type="submission" date="2018-11" db="EMBL/GenBank/DDBJ databases">
        <authorList>
            <consortium name="Pathogen Informatics"/>
        </authorList>
    </citation>
    <scope>NUCLEOTIDE SEQUENCE [LARGE SCALE GENOMIC DNA]</scope>
</reference>
<dbReference type="Proteomes" id="UP000267606">
    <property type="component" value="Unassembled WGS sequence"/>
</dbReference>
<feature type="transmembrane region" description="Helical" evidence="1">
    <location>
        <begin position="50"/>
        <end position="72"/>
    </location>
</feature>
<proteinExistence type="predicted"/>
<dbReference type="EMBL" id="UZAJ01013739">
    <property type="protein sequence ID" value="VDO67898.1"/>
    <property type="molecule type" value="Genomic_DNA"/>
</dbReference>
<dbReference type="AlphaFoldDB" id="A0A183HS97"/>
<evidence type="ECO:0000313" key="5">
    <source>
        <dbReference type="WBParaSite" id="OFLC_0001035801-mRNA-1"/>
    </source>
</evidence>
<name>A0A183HS97_9BILA</name>
<reference evidence="5" key="1">
    <citation type="submission" date="2016-06" db="UniProtKB">
        <authorList>
            <consortium name="WormBaseParasite"/>
        </authorList>
    </citation>
    <scope>IDENTIFICATION</scope>
</reference>
<dbReference type="PANTHER" id="PTHR23017">
    <property type="entry name" value="SERPENTINE RECEPTOR, CLASS X"/>
    <property type="match status" value="1"/>
</dbReference>
<accession>A0A183HS97</accession>
<evidence type="ECO:0000256" key="1">
    <source>
        <dbReference type="SAM" id="Phobius"/>
    </source>
</evidence>
<protein>
    <submittedName>
        <fullName evidence="5">7TM_GPCR_Srx domain-containing protein</fullName>
    </submittedName>
</protein>
<evidence type="ECO:0000313" key="4">
    <source>
        <dbReference type="Proteomes" id="UP000267606"/>
    </source>
</evidence>
<evidence type="ECO:0000259" key="2">
    <source>
        <dbReference type="Pfam" id="PF10328"/>
    </source>
</evidence>
<dbReference type="Pfam" id="PF10328">
    <property type="entry name" value="7TM_GPCR_Srx"/>
    <property type="match status" value="1"/>
</dbReference>
<organism evidence="5">
    <name type="scientific">Onchocerca flexuosa</name>
    <dbReference type="NCBI Taxonomy" id="387005"/>
    <lineage>
        <taxon>Eukaryota</taxon>
        <taxon>Metazoa</taxon>
        <taxon>Ecdysozoa</taxon>
        <taxon>Nematoda</taxon>
        <taxon>Chromadorea</taxon>
        <taxon>Rhabditida</taxon>
        <taxon>Spirurina</taxon>
        <taxon>Spiruromorpha</taxon>
        <taxon>Filarioidea</taxon>
        <taxon>Onchocercidae</taxon>
        <taxon>Onchocerca</taxon>
    </lineage>
</organism>
<keyword evidence="1" id="KW-1133">Transmembrane helix</keyword>
<keyword evidence="1" id="KW-0812">Transmembrane</keyword>
<sequence length="98" mass="10978">MFDTTITTSTLIIAGCINFATLLKIKNYSKSREVKQLMINSSTKRKHDIFFFKQSCIGGVTMIVSALVFNIGQQVLTNKWALFAVTTISWEMAHVLDG</sequence>
<gene>
    <name evidence="3" type="ORF">OFLC_LOCUS10360</name>
</gene>
<keyword evidence="4" id="KW-1185">Reference proteome</keyword>